<name>W9S4G8_9ROSA</name>
<sequence length="192" mass="22245">MVSQPVTDNNYVSNRHDRQQQPSPSRKSLEYLICTRKKTQKSTKKVHNHNINNMENDYNKIPKPQLGKKRKKRKKEEESSDRRFPPCSHHATGRSPVKSPLAQRSPDFYNRNEGISWGAAMPDVKIEIIHFLCFLDSCDAWQRITVKADMCIRRSFLAAARTTNLSLVEISGEVRWRQATARRKRRGRGAAE</sequence>
<proteinExistence type="predicted"/>
<feature type="compositionally biased region" description="Basic residues" evidence="1">
    <location>
        <begin position="35"/>
        <end position="48"/>
    </location>
</feature>
<evidence type="ECO:0000313" key="2">
    <source>
        <dbReference type="EMBL" id="EXC25410.1"/>
    </source>
</evidence>
<dbReference type="EMBL" id="KE346069">
    <property type="protein sequence ID" value="EXC25410.1"/>
    <property type="molecule type" value="Genomic_DNA"/>
</dbReference>
<dbReference type="AlphaFoldDB" id="W9S4G8"/>
<organism evidence="2 3">
    <name type="scientific">Morus notabilis</name>
    <dbReference type="NCBI Taxonomy" id="981085"/>
    <lineage>
        <taxon>Eukaryota</taxon>
        <taxon>Viridiplantae</taxon>
        <taxon>Streptophyta</taxon>
        <taxon>Embryophyta</taxon>
        <taxon>Tracheophyta</taxon>
        <taxon>Spermatophyta</taxon>
        <taxon>Magnoliopsida</taxon>
        <taxon>eudicotyledons</taxon>
        <taxon>Gunneridae</taxon>
        <taxon>Pentapetalae</taxon>
        <taxon>rosids</taxon>
        <taxon>fabids</taxon>
        <taxon>Rosales</taxon>
        <taxon>Moraceae</taxon>
        <taxon>Moreae</taxon>
        <taxon>Morus</taxon>
    </lineage>
</organism>
<protein>
    <submittedName>
        <fullName evidence="2">Uncharacterized protein</fullName>
    </submittedName>
</protein>
<feature type="compositionally biased region" description="Polar residues" evidence="1">
    <location>
        <begin position="1"/>
        <end position="13"/>
    </location>
</feature>
<evidence type="ECO:0000313" key="3">
    <source>
        <dbReference type="Proteomes" id="UP000030645"/>
    </source>
</evidence>
<feature type="compositionally biased region" description="Basic and acidic residues" evidence="1">
    <location>
        <begin position="75"/>
        <end position="84"/>
    </location>
</feature>
<gene>
    <name evidence="2" type="ORF">L484_016793</name>
</gene>
<feature type="region of interest" description="Disordered" evidence="1">
    <location>
        <begin position="1"/>
        <end position="105"/>
    </location>
</feature>
<keyword evidence="3" id="KW-1185">Reference proteome</keyword>
<dbReference type="Proteomes" id="UP000030645">
    <property type="component" value="Unassembled WGS sequence"/>
</dbReference>
<accession>W9S4G8</accession>
<reference evidence="3" key="1">
    <citation type="submission" date="2013-01" db="EMBL/GenBank/DDBJ databases">
        <title>Draft Genome Sequence of a Mulberry Tree, Morus notabilis C.K. Schneid.</title>
        <authorList>
            <person name="He N."/>
            <person name="Zhao S."/>
        </authorList>
    </citation>
    <scope>NUCLEOTIDE SEQUENCE</scope>
</reference>
<evidence type="ECO:0000256" key="1">
    <source>
        <dbReference type="SAM" id="MobiDB-lite"/>
    </source>
</evidence>